<keyword evidence="3 13" id="KW-0813">Transport</keyword>
<keyword evidence="12 13" id="KW-0407">Ion channel</keyword>
<dbReference type="PANTHER" id="PTHR11690:SF293">
    <property type="entry name" value="ACID-SENSING ION CHANNEL 1"/>
    <property type="match status" value="1"/>
</dbReference>
<dbReference type="GO" id="GO:0005886">
    <property type="term" value="C:plasma membrane"/>
    <property type="evidence" value="ECO:0007669"/>
    <property type="project" value="TreeGrafter"/>
</dbReference>
<evidence type="ECO:0000256" key="1">
    <source>
        <dbReference type="ARBA" id="ARBA00004141"/>
    </source>
</evidence>
<evidence type="ECO:0000256" key="7">
    <source>
        <dbReference type="ARBA" id="ARBA00023053"/>
    </source>
</evidence>
<keyword evidence="11 13" id="KW-0739">Sodium transport</keyword>
<comment type="subcellular location">
    <subcellularLocation>
        <location evidence="1">Membrane</location>
        <topology evidence="1">Multi-pass membrane protein</topology>
    </subcellularLocation>
</comment>
<keyword evidence="10" id="KW-0325">Glycoprotein</keyword>
<keyword evidence="5 13" id="KW-0812">Transmembrane</keyword>
<evidence type="ECO:0000256" key="2">
    <source>
        <dbReference type="ARBA" id="ARBA00007193"/>
    </source>
</evidence>
<evidence type="ECO:0000256" key="10">
    <source>
        <dbReference type="ARBA" id="ARBA00023180"/>
    </source>
</evidence>
<reference evidence="14 15" key="1">
    <citation type="submission" date="2018-11" db="EMBL/GenBank/DDBJ databases">
        <authorList>
            <consortium name="Pathogen Informatics"/>
        </authorList>
    </citation>
    <scope>NUCLEOTIDE SEQUENCE [LARGE SCALE GENOMIC DNA]</scope>
</reference>
<keyword evidence="6" id="KW-1133">Transmembrane helix</keyword>
<keyword evidence="15" id="KW-1185">Reference proteome</keyword>
<organism evidence="14 15">
    <name type="scientific">Cylicostephanus goldi</name>
    <name type="common">Nematode worm</name>
    <dbReference type="NCBI Taxonomy" id="71465"/>
    <lineage>
        <taxon>Eukaryota</taxon>
        <taxon>Metazoa</taxon>
        <taxon>Ecdysozoa</taxon>
        <taxon>Nematoda</taxon>
        <taxon>Chromadorea</taxon>
        <taxon>Rhabditida</taxon>
        <taxon>Rhabditina</taxon>
        <taxon>Rhabditomorpha</taxon>
        <taxon>Strongyloidea</taxon>
        <taxon>Strongylidae</taxon>
        <taxon>Cylicostephanus</taxon>
    </lineage>
</organism>
<dbReference type="Pfam" id="PF00858">
    <property type="entry name" value="ASC"/>
    <property type="match status" value="1"/>
</dbReference>
<evidence type="ECO:0000256" key="3">
    <source>
        <dbReference type="ARBA" id="ARBA00022448"/>
    </source>
</evidence>
<evidence type="ECO:0000313" key="15">
    <source>
        <dbReference type="Proteomes" id="UP000271889"/>
    </source>
</evidence>
<dbReference type="PANTHER" id="PTHR11690">
    <property type="entry name" value="AMILORIDE-SENSITIVE SODIUM CHANNEL-RELATED"/>
    <property type="match status" value="1"/>
</dbReference>
<evidence type="ECO:0000256" key="8">
    <source>
        <dbReference type="ARBA" id="ARBA00023065"/>
    </source>
</evidence>
<accession>A0A3P6R7R5</accession>
<evidence type="ECO:0000256" key="6">
    <source>
        <dbReference type="ARBA" id="ARBA00022989"/>
    </source>
</evidence>
<evidence type="ECO:0000256" key="11">
    <source>
        <dbReference type="ARBA" id="ARBA00023201"/>
    </source>
</evidence>
<dbReference type="InterPro" id="IPR001873">
    <property type="entry name" value="ENaC"/>
</dbReference>
<evidence type="ECO:0000256" key="13">
    <source>
        <dbReference type="RuleBase" id="RU000679"/>
    </source>
</evidence>
<dbReference type="GO" id="GO:0015280">
    <property type="term" value="F:ligand-gated sodium channel activity"/>
    <property type="evidence" value="ECO:0007669"/>
    <property type="project" value="TreeGrafter"/>
</dbReference>
<comment type="similarity">
    <text evidence="2 13">Belongs to the amiloride-sensitive sodium channel (TC 1.A.6) family.</text>
</comment>
<dbReference type="EMBL" id="UYRV01011939">
    <property type="protein sequence ID" value="VDK58516.1"/>
    <property type="molecule type" value="Genomic_DNA"/>
</dbReference>
<evidence type="ECO:0000256" key="12">
    <source>
        <dbReference type="ARBA" id="ARBA00023303"/>
    </source>
</evidence>
<dbReference type="Gene3D" id="2.60.470.10">
    <property type="entry name" value="Acid-sensing ion channels like domains"/>
    <property type="match status" value="1"/>
</dbReference>
<name>A0A3P6R7R5_CYLGO</name>
<dbReference type="AlphaFoldDB" id="A0A3P6R7R5"/>
<evidence type="ECO:0000256" key="4">
    <source>
        <dbReference type="ARBA" id="ARBA00022461"/>
    </source>
</evidence>
<gene>
    <name evidence="14" type="ORF">CGOC_LOCUS4347</name>
</gene>
<evidence type="ECO:0000256" key="5">
    <source>
        <dbReference type="ARBA" id="ARBA00022692"/>
    </source>
</evidence>
<sequence>MQCYRNDSNSSCEIGKKGSCLDEIEPFLTEYGVCFVVAPNITVRRPGPETTLSLVLNLEPYDIIPGTVADSGIILSLHDAGDDSTPHHSVGVHLEAGKVVTIPINEVRRLTRYSQNCGKRAIGPFSRKLYSKESCQWVSVTQDVEKVCKCRPVHSPHNRHIFADQPPVS</sequence>
<dbReference type="Proteomes" id="UP000271889">
    <property type="component" value="Unassembled WGS sequence"/>
</dbReference>
<proteinExistence type="inferred from homology"/>
<keyword evidence="9" id="KW-0472">Membrane</keyword>
<keyword evidence="8 13" id="KW-0406">Ion transport</keyword>
<keyword evidence="4 13" id="KW-0894">Sodium channel</keyword>
<evidence type="ECO:0000313" key="14">
    <source>
        <dbReference type="EMBL" id="VDK58516.1"/>
    </source>
</evidence>
<dbReference type="OrthoDB" id="5874059at2759"/>
<evidence type="ECO:0000256" key="9">
    <source>
        <dbReference type="ARBA" id="ARBA00023136"/>
    </source>
</evidence>
<protein>
    <submittedName>
        <fullName evidence="14">Uncharacterized protein</fullName>
    </submittedName>
</protein>
<keyword evidence="7" id="KW-0915">Sodium</keyword>